<dbReference type="InterPro" id="IPR007197">
    <property type="entry name" value="rSAM"/>
</dbReference>
<evidence type="ECO:0000313" key="11">
    <source>
        <dbReference type="Proteomes" id="UP000255523"/>
    </source>
</evidence>
<dbReference type="InterPro" id="IPR036390">
    <property type="entry name" value="WH_DNA-bd_sf"/>
</dbReference>
<evidence type="ECO:0000256" key="4">
    <source>
        <dbReference type="ARBA" id="ARBA00023014"/>
    </source>
</evidence>
<evidence type="ECO:0000259" key="9">
    <source>
        <dbReference type="PROSITE" id="PS51918"/>
    </source>
</evidence>
<reference evidence="10 11" key="1">
    <citation type="submission" date="2018-06" db="EMBL/GenBank/DDBJ databases">
        <authorList>
            <consortium name="Pathogen Informatics"/>
            <person name="Doyle S."/>
        </authorList>
    </citation>
    <scope>NUCLEOTIDE SEQUENCE [LARGE SCALE GENOMIC DNA]</scope>
    <source>
        <strain evidence="10 11">NCTC11087</strain>
    </source>
</reference>
<evidence type="ECO:0000256" key="3">
    <source>
        <dbReference type="ARBA" id="ARBA00023004"/>
    </source>
</evidence>
<dbReference type="InterPro" id="IPR000835">
    <property type="entry name" value="HTH_MarR-typ"/>
</dbReference>
<dbReference type="SFLD" id="SFLDS00029">
    <property type="entry name" value="Radical_SAM"/>
    <property type="match status" value="1"/>
</dbReference>
<dbReference type="GO" id="GO:0046872">
    <property type="term" value="F:metal ion binding"/>
    <property type="evidence" value="ECO:0007669"/>
    <property type="project" value="UniProtKB-KW"/>
</dbReference>
<gene>
    <name evidence="10" type="primary">queE</name>
    <name evidence="10" type="ORF">NCTC11087_00977</name>
</gene>
<dbReference type="InterPro" id="IPR013785">
    <property type="entry name" value="Aldolase_TIM"/>
</dbReference>
<dbReference type="Pfam" id="PF01047">
    <property type="entry name" value="MarR"/>
    <property type="match status" value="1"/>
</dbReference>
<accession>A0A380LJU0</accession>
<dbReference type="SUPFAM" id="SSF46785">
    <property type="entry name" value="Winged helix' DNA-binding domain"/>
    <property type="match status" value="1"/>
</dbReference>
<dbReference type="PROSITE" id="PS51918">
    <property type="entry name" value="RADICAL_SAM"/>
    <property type="match status" value="1"/>
</dbReference>
<dbReference type="Proteomes" id="UP000255523">
    <property type="component" value="Unassembled WGS sequence"/>
</dbReference>
<dbReference type="PANTHER" id="PTHR42756">
    <property type="entry name" value="TRANSCRIPTIONAL REGULATOR, MARR"/>
    <property type="match status" value="1"/>
</dbReference>
<dbReference type="GO" id="GO:0003700">
    <property type="term" value="F:DNA-binding transcription factor activity"/>
    <property type="evidence" value="ECO:0007669"/>
    <property type="project" value="InterPro"/>
</dbReference>
<dbReference type="PANTHER" id="PTHR42756:SF1">
    <property type="entry name" value="TRANSCRIPTIONAL REPRESSOR OF EMRAB OPERON"/>
    <property type="match status" value="1"/>
</dbReference>
<dbReference type="AlphaFoldDB" id="A0A380LJU0"/>
<keyword evidence="3" id="KW-0408">Iron</keyword>
<proteinExistence type="predicted"/>
<keyword evidence="11" id="KW-1185">Reference proteome</keyword>
<dbReference type="SMART" id="SM00347">
    <property type="entry name" value="HTH_MARR"/>
    <property type="match status" value="1"/>
</dbReference>
<keyword evidence="5" id="KW-0805">Transcription regulation</keyword>
<dbReference type="EC" id="4.3.99.-" evidence="10"/>
<evidence type="ECO:0000256" key="5">
    <source>
        <dbReference type="ARBA" id="ARBA00023015"/>
    </source>
</evidence>
<organism evidence="10 11">
    <name type="scientific">Faecalicoccus pleomorphus</name>
    <dbReference type="NCBI Taxonomy" id="1323"/>
    <lineage>
        <taxon>Bacteria</taxon>
        <taxon>Bacillati</taxon>
        <taxon>Bacillota</taxon>
        <taxon>Erysipelotrichia</taxon>
        <taxon>Erysipelotrichales</taxon>
        <taxon>Erysipelotrichaceae</taxon>
        <taxon>Faecalicoccus</taxon>
    </lineage>
</organism>
<feature type="domain" description="Radical SAM core" evidence="9">
    <location>
        <begin position="165"/>
        <end position="380"/>
    </location>
</feature>
<dbReference type="CDD" id="cd01335">
    <property type="entry name" value="Radical_SAM"/>
    <property type="match status" value="1"/>
</dbReference>
<dbReference type="PROSITE" id="PS50995">
    <property type="entry name" value="HTH_MARR_2"/>
    <property type="match status" value="1"/>
</dbReference>
<dbReference type="SUPFAM" id="SSF102114">
    <property type="entry name" value="Radical SAM enzymes"/>
    <property type="match status" value="1"/>
</dbReference>
<evidence type="ECO:0000256" key="6">
    <source>
        <dbReference type="ARBA" id="ARBA00023125"/>
    </source>
</evidence>
<keyword evidence="1" id="KW-0949">S-adenosyl-L-methionine</keyword>
<dbReference type="EMBL" id="UHFX01000003">
    <property type="protein sequence ID" value="SUO04089.1"/>
    <property type="molecule type" value="Genomic_DNA"/>
</dbReference>
<dbReference type="GeneID" id="77461949"/>
<keyword evidence="4" id="KW-0411">Iron-sulfur</keyword>
<keyword evidence="10" id="KW-0456">Lyase</keyword>
<feature type="domain" description="HTH marR-type" evidence="8">
    <location>
        <begin position="8"/>
        <end position="140"/>
    </location>
</feature>
<dbReference type="Gene3D" id="1.10.10.10">
    <property type="entry name" value="Winged helix-like DNA-binding domain superfamily/Winged helix DNA-binding domain"/>
    <property type="match status" value="1"/>
</dbReference>
<dbReference type="Gene3D" id="3.20.20.70">
    <property type="entry name" value="Aldolase class I"/>
    <property type="match status" value="1"/>
</dbReference>
<dbReference type="InterPro" id="IPR036388">
    <property type="entry name" value="WH-like_DNA-bd_sf"/>
</dbReference>
<dbReference type="GO" id="GO:0016829">
    <property type="term" value="F:lyase activity"/>
    <property type="evidence" value="ECO:0007669"/>
    <property type="project" value="UniProtKB-KW"/>
</dbReference>
<dbReference type="GO" id="GO:0003677">
    <property type="term" value="F:DNA binding"/>
    <property type="evidence" value="ECO:0007669"/>
    <property type="project" value="UniProtKB-KW"/>
</dbReference>
<dbReference type="InterPro" id="IPR023187">
    <property type="entry name" value="Tscrpt_reg_MarR-type_CS"/>
</dbReference>
<dbReference type="Pfam" id="PF04055">
    <property type="entry name" value="Radical_SAM"/>
    <property type="match status" value="1"/>
</dbReference>
<dbReference type="RefSeq" id="WP_037614301.1">
    <property type="nucleotide sequence ID" value="NZ_UHFX01000003.1"/>
</dbReference>
<dbReference type="GO" id="GO:0051536">
    <property type="term" value="F:iron-sulfur cluster binding"/>
    <property type="evidence" value="ECO:0007669"/>
    <property type="project" value="UniProtKB-KW"/>
</dbReference>
<dbReference type="OrthoDB" id="9782387at2"/>
<dbReference type="InterPro" id="IPR012840">
    <property type="entry name" value="NrdG2"/>
</dbReference>
<dbReference type="NCBIfam" id="TIGR02495">
    <property type="entry name" value="NrdG2"/>
    <property type="match status" value="1"/>
</dbReference>
<keyword evidence="7" id="KW-0804">Transcription</keyword>
<protein>
    <submittedName>
        <fullName evidence="10">MarR family Transcriptional regulator</fullName>
        <ecNumber evidence="10">4.3.99.-</ecNumber>
    </submittedName>
</protein>
<evidence type="ECO:0000256" key="2">
    <source>
        <dbReference type="ARBA" id="ARBA00022723"/>
    </source>
</evidence>
<dbReference type="SFLD" id="SFLDG01067">
    <property type="entry name" value="SPASM/twitch_domain_containing"/>
    <property type="match status" value="1"/>
</dbReference>
<sequence length="380" mass="43826">MNRDFQNSSDLLLDISILYRSTQKYYDQMLQSISLTYAQLPILILIYENEGISQQQIAQDGGYDKGTITKQVQKLEEMGYIRVQPSKKDKRAKELYTTAKARGIMSKVYAIRTSWWRHISSSIPKEDMAAFSNFYKNMAASAKEFAKADLNAISFFEHQKLSFQSVPGKVSTIVATGGCNYRCPFCNESHLVFLKEDSISYSQEEILQYVKSRKDMLDSITITGGEPLMHTELDPFLKKVKQMGFFINLMTNGSYFEHLKSLVEQKLVDRVVMHIKNVPGKYGETIGLKTYEIHEVEKSIRLLNTEKIESVFVITPVHEFHTPEDLVAMAKWLQPAPSLELHIFEEKETVIQKGYHGYTREELNKIKKELEVYIPNVKIR</sequence>
<keyword evidence="6" id="KW-0238">DNA-binding</keyword>
<keyword evidence="2" id="KW-0479">Metal-binding</keyword>
<evidence type="ECO:0000256" key="7">
    <source>
        <dbReference type="ARBA" id="ARBA00023163"/>
    </source>
</evidence>
<evidence type="ECO:0000256" key="1">
    <source>
        <dbReference type="ARBA" id="ARBA00022691"/>
    </source>
</evidence>
<evidence type="ECO:0000313" key="10">
    <source>
        <dbReference type="EMBL" id="SUO04089.1"/>
    </source>
</evidence>
<dbReference type="SFLD" id="SFLDG01094">
    <property type="entry name" value="Uncharacterised_Radical_SAM_Su"/>
    <property type="match status" value="1"/>
</dbReference>
<name>A0A380LJU0_9FIRM</name>
<evidence type="ECO:0000259" key="8">
    <source>
        <dbReference type="PROSITE" id="PS50995"/>
    </source>
</evidence>
<dbReference type="InterPro" id="IPR058240">
    <property type="entry name" value="rSAM_sf"/>
</dbReference>
<dbReference type="PROSITE" id="PS01117">
    <property type="entry name" value="HTH_MARR_1"/>
    <property type="match status" value="1"/>
</dbReference>